<dbReference type="Pfam" id="PF13411">
    <property type="entry name" value="MerR_1"/>
    <property type="match status" value="1"/>
</dbReference>
<dbReference type="InterPro" id="IPR009061">
    <property type="entry name" value="DNA-bd_dom_put_sf"/>
</dbReference>
<organism evidence="6 11">
    <name type="scientific">Blautia obeum</name>
    <dbReference type="NCBI Taxonomy" id="40520"/>
    <lineage>
        <taxon>Bacteria</taxon>
        <taxon>Bacillati</taxon>
        <taxon>Bacillota</taxon>
        <taxon>Clostridia</taxon>
        <taxon>Lachnospirales</taxon>
        <taxon>Lachnospiraceae</taxon>
        <taxon>Blautia</taxon>
    </lineage>
</organism>
<dbReference type="OrthoDB" id="9773308at2"/>
<dbReference type="EMBL" id="QROE01000015">
    <property type="protein sequence ID" value="RHK91881.1"/>
    <property type="molecule type" value="Genomic_DNA"/>
</dbReference>
<evidence type="ECO:0000313" key="14">
    <source>
        <dbReference type="Proteomes" id="UP000284267"/>
    </source>
</evidence>
<evidence type="ECO:0000256" key="4">
    <source>
        <dbReference type="ARBA" id="ARBA00023163"/>
    </source>
</evidence>
<evidence type="ECO:0000313" key="7">
    <source>
        <dbReference type="EMBL" id="RGQ02120.1"/>
    </source>
</evidence>
<dbReference type="EMBL" id="QRSS01000043">
    <property type="protein sequence ID" value="RGQ02120.1"/>
    <property type="molecule type" value="Genomic_DNA"/>
</dbReference>
<dbReference type="SMART" id="SM00422">
    <property type="entry name" value="HTH_MERR"/>
    <property type="match status" value="1"/>
</dbReference>
<sequence>MDKKFQIGEIARFFDMPASTFRYWEDKGILHPRKKIENQYREYAIEDLMTISDVIFYKNLGLELKEIRGMDAATPEQHGKLFSEKLVELEHQQELLARRMEKLRYHMKALKTLEELKTQIYQESDIDTACIVSFDLIERDKLRQYIENPYLYSRVQHTQTLPQEQRGLTIPAEMSSSFPKSSILWQKKANRYVTFLLREEVTEGFPNNLHEHLSRIQKSYRTGAIISRFLLCAQENGKTYDFYKTFIEII</sequence>
<dbReference type="GO" id="GO:0003700">
    <property type="term" value="F:DNA-binding transcription factor activity"/>
    <property type="evidence" value="ECO:0007669"/>
    <property type="project" value="InterPro"/>
</dbReference>
<reference evidence="12 13" key="2">
    <citation type="submission" date="2018-08" db="EMBL/GenBank/DDBJ databases">
        <title>A genome reference for cultivated species of the human gut microbiota.</title>
        <authorList>
            <person name="Zou Y."/>
            <person name="Xue W."/>
            <person name="Luo G."/>
        </authorList>
    </citation>
    <scope>NUCLEOTIDE SEQUENCE [LARGE SCALE GENOMIC DNA]</scope>
    <source>
        <strain evidence="8 12">AF14-23</strain>
        <strain evidence="7 13">AF29-2BH</strain>
        <strain evidence="10 14">AF39-4</strain>
        <strain evidence="9 15">AM29-25AC</strain>
    </source>
</reference>
<keyword evidence="3" id="KW-0238">DNA-binding</keyword>
<dbReference type="SUPFAM" id="SSF46955">
    <property type="entry name" value="Putative DNA-binding domain"/>
    <property type="match status" value="1"/>
</dbReference>
<dbReference type="PROSITE" id="PS50937">
    <property type="entry name" value="HTH_MERR_2"/>
    <property type="match status" value="1"/>
</dbReference>
<reference evidence="6 11" key="1">
    <citation type="submission" date="2015-09" db="EMBL/GenBank/DDBJ databases">
        <authorList>
            <consortium name="Pathogen Informatics"/>
        </authorList>
    </citation>
    <scope>NUCLEOTIDE SEQUENCE [LARGE SCALE GENOMIC DNA]</scope>
    <source>
        <strain evidence="6 11">2789STDY5834921</strain>
    </source>
</reference>
<evidence type="ECO:0000256" key="2">
    <source>
        <dbReference type="ARBA" id="ARBA00023015"/>
    </source>
</evidence>
<dbReference type="CDD" id="cd00592">
    <property type="entry name" value="HTH_MerR-like"/>
    <property type="match status" value="1"/>
</dbReference>
<evidence type="ECO:0000256" key="1">
    <source>
        <dbReference type="ARBA" id="ARBA00022491"/>
    </source>
</evidence>
<dbReference type="AlphaFoldDB" id="A0A174PS28"/>
<dbReference type="EMBL" id="QRZI01000001">
    <property type="protein sequence ID" value="RGV66193.1"/>
    <property type="molecule type" value="Genomic_DNA"/>
</dbReference>
<dbReference type="Gene3D" id="1.10.1660.10">
    <property type="match status" value="1"/>
</dbReference>
<evidence type="ECO:0000313" key="6">
    <source>
        <dbReference type="EMBL" id="CUP63853.1"/>
    </source>
</evidence>
<keyword evidence="4" id="KW-0804">Transcription</keyword>
<dbReference type="InterPro" id="IPR000551">
    <property type="entry name" value="MerR-type_HTH_dom"/>
</dbReference>
<name>A0A174PS28_9FIRM</name>
<dbReference type="Proteomes" id="UP000265828">
    <property type="component" value="Unassembled WGS sequence"/>
</dbReference>
<dbReference type="EMBL" id="CZBA01000011">
    <property type="protein sequence ID" value="CUP63853.1"/>
    <property type="molecule type" value="Genomic_DNA"/>
</dbReference>
<accession>A0A174PS28</accession>
<dbReference type="GeneID" id="79805428"/>
<feature type="domain" description="HTH merR-type" evidence="5">
    <location>
        <begin position="4"/>
        <end position="73"/>
    </location>
</feature>
<evidence type="ECO:0000256" key="3">
    <source>
        <dbReference type="ARBA" id="ARBA00023125"/>
    </source>
</evidence>
<evidence type="ECO:0000313" key="15">
    <source>
        <dbReference type="Proteomes" id="UP000284644"/>
    </source>
</evidence>
<evidence type="ECO:0000259" key="5">
    <source>
        <dbReference type="PROSITE" id="PS50937"/>
    </source>
</evidence>
<evidence type="ECO:0000313" key="10">
    <source>
        <dbReference type="EMBL" id="RHK91881.1"/>
    </source>
</evidence>
<keyword evidence="2" id="KW-0805">Transcription regulation</keyword>
<evidence type="ECO:0000313" key="13">
    <source>
        <dbReference type="Proteomes" id="UP000283585"/>
    </source>
</evidence>
<evidence type="ECO:0000313" key="9">
    <source>
        <dbReference type="EMBL" id="RHE15589.1"/>
    </source>
</evidence>
<gene>
    <name evidence="6" type="primary">tipA</name>
    <name evidence="10" type="ORF">DW040_17500</name>
    <name evidence="9" type="ORF">DW767_00030</name>
    <name evidence="8" type="ORF">DWW07_00360</name>
    <name evidence="7" type="ORF">DWZ12_16670</name>
    <name evidence="6" type="ORF">ERS852533_02029</name>
</gene>
<evidence type="ECO:0000313" key="12">
    <source>
        <dbReference type="Proteomes" id="UP000265828"/>
    </source>
</evidence>
<dbReference type="PANTHER" id="PTHR30204:SF69">
    <property type="entry name" value="MERR-FAMILY TRANSCRIPTIONAL REGULATOR"/>
    <property type="match status" value="1"/>
</dbReference>
<dbReference type="Proteomes" id="UP000284644">
    <property type="component" value="Unassembled WGS sequence"/>
</dbReference>
<evidence type="ECO:0000313" key="11">
    <source>
        <dbReference type="Proteomes" id="UP000095413"/>
    </source>
</evidence>
<dbReference type="Proteomes" id="UP000283585">
    <property type="component" value="Unassembled WGS sequence"/>
</dbReference>
<dbReference type="PANTHER" id="PTHR30204">
    <property type="entry name" value="REDOX-CYCLING DRUG-SENSING TRANSCRIPTIONAL ACTIVATOR SOXR"/>
    <property type="match status" value="1"/>
</dbReference>
<proteinExistence type="predicted"/>
<protein>
    <submittedName>
        <fullName evidence="6">HTH-type transcriptional activator tipA</fullName>
    </submittedName>
    <submittedName>
        <fullName evidence="7">MerR family transcriptional regulator</fullName>
    </submittedName>
</protein>
<evidence type="ECO:0000313" key="8">
    <source>
        <dbReference type="EMBL" id="RGV66193.1"/>
    </source>
</evidence>
<dbReference type="InterPro" id="IPR047057">
    <property type="entry name" value="MerR_fam"/>
</dbReference>
<dbReference type="RefSeq" id="WP_005423331.1">
    <property type="nucleotide sequence ID" value="NZ_CABJDZ010000015.1"/>
</dbReference>
<dbReference type="Proteomes" id="UP000284267">
    <property type="component" value="Unassembled WGS sequence"/>
</dbReference>
<dbReference type="Proteomes" id="UP000095413">
    <property type="component" value="Unassembled WGS sequence"/>
</dbReference>
<keyword evidence="1" id="KW-0678">Repressor</keyword>
<dbReference type="GO" id="GO:0003677">
    <property type="term" value="F:DNA binding"/>
    <property type="evidence" value="ECO:0007669"/>
    <property type="project" value="UniProtKB-KW"/>
</dbReference>
<dbReference type="EMBL" id="QSJW01000001">
    <property type="protein sequence ID" value="RHE15589.1"/>
    <property type="molecule type" value="Genomic_DNA"/>
</dbReference>